<evidence type="ECO:0000313" key="3">
    <source>
        <dbReference type="Proteomes" id="UP000014568"/>
    </source>
</evidence>
<gene>
    <name evidence="2" type="ORF">F945_02805</name>
</gene>
<evidence type="ECO:0000313" key="2">
    <source>
        <dbReference type="EMBL" id="EPF71042.1"/>
    </source>
</evidence>
<accession>S3MU05</accession>
<proteinExistence type="predicted"/>
<name>S3MU05_9GAMM</name>
<dbReference type="RefSeq" id="WP_016657190.1">
    <property type="nucleotide sequence ID" value="NZ_KE340354.1"/>
</dbReference>
<dbReference type="STRING" id="632955.GCA_000829675_00545"/>
<dbReference type="PATRIC" id="fig|421052.3.peg.2739"/>
<keyword evidence="1" id="KW-0472">Membrane</keyword>
<dbReference type="Proteomes" id="UP000014568">
    <property type="component" value="Unassembled WGS sequence"/>
</dbReference>
<dbReference type="EMBL" id="ATGI01000034">
    <property type="protein sequence ID" value="EPF71042.1"/>
    <property type="molecule type" value="Genomic_DNA"/>
</dbReference>
<feature type="transmembrane region" description="Helical" evidence="1">
    <location>
        <begin position="23"/>
        <end position="49"/>
    </location>
</feature>
<sequence>MELVNEVSKEGTQLAVKPVVQRVAAVMAGNITVLHALLIYGIAGTVVFLKLFFPTMGYGSVLMGIITAFVLRYSFEYGGILNCIHFNVHRHVFLSNVFCRSGDDFGRLDCMNTGDFVMEHG</sequence>
<organism evidence="2 3">
    <name type="scientific">Acinetobacter rudis CIP 110305</name>
    <dbReference type="NCBI Taxonomy" id="421052"/>
    <lineage>
        <taxon>Bacteria</taxon>
        <taxon>Pseudomonadati</taxon>
        <taxon>Pseudomonadota</taxon>
        <taxon>Gammaproteobacteria</taxon>
        <taxon>Moraxellales</taxon>
        <taxon>Moraxellaceae</taxon>
        <taxon>Acinetobacter</taxon>
    </lineage>
</organism>
<keyword evidence="1" id="KW-0812">Transmembrane</keyword>
<evidence type="ECO:0000256" key="1">
    <source>
        <dbReference type="SAM" id="Phobius"/>
    </source>
</evidence>
<protein>
    <submittedName>
        <fullName evidence="2">Uncharacterized protein</fullName>
    </submittedName>
</protein>
<keyword evidence="3" id="KW-1185">Reference proteome</keyword>
<feature type="transmembrane region" description="Helical" evidence="1">
    <location>
        <begin position="55"/>
        <end position="75"/>
    </location>
</feature>
<reference evidence="2 3" key="1">
    <citation type="submission" date="2013-06" db="EMBL/GenBank/DDBJ databases">
        <title>The Genome Sequence of Acinetobacter rudis CIP 110305.</title>
        <authorList>
            <consortium name="The Broad Institute Genome Sequencing Platform"/>
            <consortium name="The Broad Institute Genome Sequencing Center for Infectious Disease"/>
            <person name="Cerqueira G."/>
            <person name="Feldgarden M."/>
            <person name="Courvalin P."/>
            <person name="Perichon B."/>
            <person name="Grillot-Courvalin C."/>
            <person name="Clermont D."/>
            <person name="Rocha E."/>
            <person name="Yoon E.-J."/>
            <person name="Nemec A."/>
            <person name="Young S.K."/>
            <person name="Zeng Q."/>
            <person name="Gargeya S."/>
            <person name="Fitzgerald M."/>
            <person name="Abouelleil A."/>
            <person name="Alvarado L."/>
            <person name="Berlin A.M."/>
            <person name="Chapman S.B."/>
            <person name="Dewar J."/>
            <person name="Goldberg J."/>
            <person name="Griggs A."/>
            <person name="Gujja S."/>
            <person name="Hansen M."/>
            <person name="Howarth C."/>
            <person name="Imamovic A."/>
            <person name="Larimer J."/>
            <person name="McCowan C."/>
            <person name="Murphy C."/>
            <person name="Pearson M."/>
            <person name="Priest M."/>
            <person name="Roberts A."/>
            <person name="Saif S."/>
            <person name="Shea T."/>
            <person name="Sykes S."/>
            <person name="Wortman J."/>
            <person name="Nusbaum C."/>
            <person name="Birren B."/>
        </authorList>
    </citation>
    <scope>NUCLEOTIDE SEQUENCE [LARGE SCALE GENOMIC DNA]</scope>
    <source>
        <strain evidence="2 3">CIP 110305</strain>
    </source>
</reference>
<keyword evidence="1" id="KW-1133">Transmembrane helix</keyword>
<dbReference type="HOGENOM" id="CLU_2033069_0_0_6"/>
<dbReference type="AlphaFoldDB" id="S3MU05"/>
<comment type="caution">
    <text evidence="2">The sequence shown here is derived from an EMBL/GenBank/DDBJ whole genome shotgun (WGS) entry which is preliminary data.</text>
</comment>